<dbReference type="GO" id="GO:0003723">
    <property type="term" value="F:RNA binding"/>
    <property type="evidence" value="ECO:0007669"/>
    <property type="project" value="UniProtKB-KW"/>
</dbReference>
<evidence type="ECO:0000256" key="11">
    <source>
        <dbReference type="ARBA" id="ARBA00022801"/>
    </source>
</evidence>
<keyword evidence="12" id="KW-0269">Exonuclease</keyword>
<evidence type="ECO:0000256" key="6">
    <source>
        <dbReference type="ARBA" id="ARBA00011757"/>
    </source>
</evidence>
<organism evidence="19 20">
    <name type="scientific">Zingiber officinale</name>
    <name type="common">Ginger</name>
    <name type="synonym">Amomum zingiber</name>
    <dbReference type="NCBI Taxonomy" id="94328"/>
    <lineage>
        <taxon>Eukaryota</taxon>
        <taxon>Viridiplantae</taxon>
        <taxon>Streptophyta</taxon>
        <taxon>Embryophyta</taxon>
        <taxon>Tracheophyta</taxon>
        <taxon>Spermatophyta</taxon>
        <taxon>Magnoliopsida</taxon>
        <taxon>Liliopsida</taxon>
        <taxon>Zingiberales</taxon>
        <taxon>Zingiberaceae</taxon>
        <taxon>Zingiber</taxon>
    </lineage>
</organism>
<dbReference type="Pfam" id="PF04857">
    <property type="entry name" value="CAF1"/>
    <property type="match status" value="1"/>
</dbReference>
<keyword evidence="16" id="KW-0539">Nucleus</keyword>
<dbReference type="GO" id="GO:0046872">
    <property type="term" value="F:metal ion binding"/>
    <property type="evidence" value="ECO:0007669"/>
    <property type="project" value="UniProtKB-KW"/>
</dbReference>
<evidence type="ECO:0000313" key="20">
    <source>
        <dbReference type="Proteomes" id="UP000734854"/>
    </source>
</evidence>
<evidence type="ECO:0000256" key="8">
    <source>
        <dbReference type="ARBA" id="ARBA00022490"/>
    </source>
</evidence>
<comment type="cofactor">
    <cofactor evidence="2">
        <name>a divalent metal cation</name>
        <dbReference type="ChEBI" id="CHEBI:60240"/>
    </cofactor>
</comment>
<reference evidence="19 20" key="1">
    <citation type="submission" date="2020-08" db="EMBL/GenBank/DDBJ databases">
        <title>Plant Genome Project.</title>
        <authorList>
            <person name="Zhang R.-G."/>
        </authorList>
    </citation>
    <scope>NUCLEOTIDE SEQUENCE [LARGE SCALE GENOMIC DNA]</scope>
    <source>
        <tissue evidence="19">Rhizome</tissue>
    </source>
</reference>
<dbReference type="Gene3D" id="3.30.420.10">
    <property type="entry name" value="Ribonuclease H-like superfamily/Ribonuclease H"/>
    <property type="match status" value="1"/>
</dbReference>
<comment type="subunit">
    <text evidence="6">Component of the CCR4-NOT complex, at least composed of CRR4 and CAF1 proteins.</text>
</comment>
<dbReference type="GO" id="GO:0004535">
    <property type="term" value="F:poly(A)-specific ribonuclease activity"/>
    <property type="evidence" value="ECO:0007669"/>
    <property type="project" value="UniProtKB-EC"/>
</dbReference>
<protein>
    <recommendedName>
        <fullName evidence="7">poly(A)-specific ribonuclease</fullName>
        <ecNumber evidence="7">3.1.13.4</ecNumber>
    </recommendedName>
</protein>
<dbReference type="InterPro" id="IPR036397">
    <property type="entry name" value="RNaseH_sf"/>
</dbReference>
<dbReference type="InterPro" id="IPR039637">
    <property type="entry name" value="CNOT7/CNOT8/Pop2"/>
</dbReference>
<evidence type="ECO:0000313" key="19">
    <source>
        <dbReference type="EMBL" id="KAG6510380.1"/>
    </source>
</evidence>
<comment type="subcellular location">
    <subcellularLocation>
        <location evidence="4">Cytoplasm</location>
    </subcellularLocation>
    <subcellularLocation>
        <location evidence="3">Nucleus</location>
    </subcellularLocation>
</comment>
<feature type="region of interest" description="Disordered" evidence="18">
    <location>
        <begin position="48"/>
        <end position="69"/>
    </location>
</feature>
<evidence type="ECO:0000256" key="13">
    <source>
        <dbReference type="ARBA" id="ARBA00022884"/>
    </source>
</evidence>
<evidence type="ECO:0000256" key="18">
    <source>
        <dbReference type="SAM" id="MobiDB-lite"/>
    </source>
</evidence>
<evidence type="ECO:0000256" key="9">
    <source>
        <dbReference type="ARBA" id="ARBA00022722"/>
    </source>
</evidence>
<dbReference type="Proteomes" id="UP000734854">
    <property type="component" value="Unassembled WGS sequence"/>
</dbReference>
<dbReference type="InterPro" id="IPR012337">
    <property type="entry name" value="RNaseH-like_sf"/>
</dbReference>
<keyword evidence="14" id="KW-0805">Transcription regulation</keyword>
<dbReference type="GO" id="GO:0030014">
    <property type="term" value="C:CCR4-NOT complex"/>
    <property type="evidence" value="ECO:0007669"/>
    <property type="project" value="InterPro"/>
</dbReference>
<sequence>MEIDQGFHHNIWMSNMVEHSLVIDDLLHYFPIVTIDTEFPDFLRNTPSHASDEQCMPTSSTMSTEPTSSNSASPFRLTFNSLHAIFFLLYQKFIDRSIKPSTMDVWMNNVVEHSLVIEDLLCYFPIVAIDIEFPGFLRDTPRHASDEQRYADVKHNVDGTSIIQFGLALFDASGNQPWPGCCWQFNFADFDPDLSASSPNSIRLLQESGHDLHKNRRNGSYADLKLLMFFTVPRNLLQQIPLLCVNTICLFGNLPQWWLQLTSSASSTSRIPASVDSTKHYLHLALPPPDQIAAGIYLHWEVMWNLD</sequence>
<comment type="similarity">
    <text evidence="5">Belongs to the CAF1 family.</text>
</comment>
<dbReference type="PANTHER" id="PTHR10797">
    <property type="entry name" value="CCR4-NOT TRANSCRIPTION COMPLEX SUBUNIT"/>
    <property type="match status" value="1"/>
</dbReference>
<keyword evidence="8" id="KW-0963">Cytoplasm</keyword>
<evidence type="ECO:0000256" key="4">
    <source>
        <dbReference type="ARBA" id="ARBA00004496"/>
    </source>
</evidence>
<comment type="function">
    <text evidence="17">Ubiquitous transcription factor required for a diverse set of processes. It is a component of the CCR4 complex involved in the control of gene expression.</text>
</comment>
<name>A0A8J5GMU5_ZINOF</name>
<keyword evidence="9" id="KW-0540">Nuclease</keyword>
<evidence type="ECO:0000256" key="14">
    <source>
        <dbReference type="ARBA" id="ARBA00023015"/>
    </source>
</evidence>
<dbReference type="EC" id="3.1.13.4" evidence="7"/>
<evidence type="ECO:0000256" key="15">
    <source>
        <dbReference type="ARBA" id="ARBA00023163"/>
    </source>
</evidence>
<feature type="compositionally biased region" description="Low complexity" evidence="18">
    <location>
        <begin position="56"/>
        <end position="69"/>
    </location>
</feature>
<comment type="catalytic activity">
    <reaction evidence="1">
        <text>Exonucleolytic cleavage of poly(A) to 5'-AMP.</text>
        <dbReference type="EC" id="3.1.13.4"/>
    </reaction>
</comment>
<evidence type="ECO:0000256" key="2">
    <source>
        <dbReference type="ARBA" id="ARBA00001968"/>
    </source>
</evidence>
<evidence type="ECO:0000256" key="3">
    <source>
        <dbReference type="ARBA" id="ARBA00004123"/>
    </source>
</evidence>
<keyword evidence="20" id="KW-1185">Reference proteome</keyword>
<keyword evidence="11" id="KW-0378">Hydrolase</keyword>
<dbReference type="InterPro" id="IPR006941">
    <property type="entry name" value="RNase_CAF1"/>
</dbReference>
<keyword evidence="15" id="KW-0804">Transcription</keyword>
<gene>
    <name evidence="19" type="ORF">ZIOFF_028390</name>
</gene>
<evidence type="ECO:0000256" key="16">
    <source>
        <dbReference type="ARBA" id="ARBA00023242"/>
    </source>
</evidence>
<dbReference type="GO" id="GO:0005737">
    <property type="term" value="C:cytoplasm"/>
    <property type="evidence" value="ECO:0007669"/>
    <property type="project" value="UniProtKB-SubCell"/>
</dbReference>
<proteinExistence type="inferred from homology"/>
<dbReference type="GO" id="GO:0005634">
    <property type="term" value="C:nucleus"/>
    <property type="evidence" value="ECO:0007669"/>
    <property type="project" value="UniProtKB-SubCell"/>
</dbReference>
<evidence type="ECO:0000256" key="1">
    <source>
        <dbReference type="ARBA" id="ARBA00001663"/>
    </source>
</evidence>
<evidence type="ECO:0000256" key="7">
    <source>
        <dbReference type="ARBA" id="ARBA00012161"/>
    </source>
</evidence>
<evidence type="ECO:0000256" key="10">
    <source>
        <dbReference type="ARBA" id="ARBA00022723"/>
    </source>
</evidence>
<dbReference type="SUPFAM" id="SSF53098">
    <property type="entry name" value="Ribonuclease H-like"/>
    <property type="match status" value="1"/>
</dbReference>
<comment type="caution">
    <text evidence="19">The sequence shown here is derived from an EMBL/GenBank/DDBJ whole genome shotgun (WGS) entry which is preliminary data.</text>
</comment>
<accession>A0A8J5GMU5</accession>
<dbReference type="EMBL" id="JACMSC010000008">
    <property type="protein sequence ID" value="KAG6510380.1"/>
    <property type="molecule type" value="Genomic_DNA"/>
</dbReference>
<evidence type="ECO:0000256" key="17">
    <source>
        <dbReference type="ARBA" id="ARBA00025148"/>
    </source>
</evidence>
<keyword evidence="10" id="KW-0479">Metal-binding</keyword>
<evidence type="ECO:0000256" key="5">
    <source>
        <dbReference type="ARBA" id="ARBA00008372"/>
    </source>
</evidence>
<evidence type="ECO:0000256" key="12">
    <source>
        <dbReference type="ARBA" id="ARBA00022839"/>
    </source>
</evidence>
<keyword evidence="13" id="KW-0694">RNA-binding</keyword>
<dbReference type="AlphaFoldDB" id="A0A8J5GMU5"/>